<dbReference type="Proteomes" id="UP000516370">
    <property type="component" value="Chromosome"/>
</dbReference>
<evidence type="ECO:0000256" key="6">
    <source>
        <dbReference type="ARBA" id="ARBA00022989"/>
    </source>
</evidence>
<name>A0A7H1J9T7_9GAMM</name>
<comment type="subcellular location">
    <subcellularLocation>
        <location evidence="1">Cell membrane</location>
        <topology evidence="1">Multi-pass membrane protein</topology>
    </subcellularLocation>
</comment>
<gene>
    <name evidence="9" type="ORF">IBG28_06405</name>
</gene>
<keyword evidence="5 8" id="KW-0812">Transmembrane</keyword>
<keyword evidence="7 8" id="KW-0472">Membrane</keyword>
<dbReference type="OrthoDB" id="9055647at2"/>
<proteinExistence type="inferred from homology"/>
<keyword evidence="6 8" id="KW-1133">Transmembrane helix</keyword>
<evidence type="ECO:0000256" key="3">
    <source>
        <dbReference type="ARBA" id="ARBA00022448"/>
    </source>
</evidence>
<dbReference type="FunFam" id="1.10.3470.10:FF:000001">
    <property type="entry name" value="Vitamin B12 ABC transporter permease BtuC"/>
    <property type="match status" value="1"/>
</dbReference>
<dbReference type="InterPro" id="IPR000522">
    <property type="entry name" value="ABC_transptr_permease_BtuC"/>
</dbReference>
<feature type="transmembrane region" description="Helical" evidence="8">
    <location>
        <begin position="12"/>
        <end position="37"/>
    </location>
</feature>
<evidence type="ECO:0000256" key="7">
    <source>
        <dbReference type="ARBA" id="ARBA00023136"/>
    </source>
</evidence>
<dbReference type="KEGG" id="mard:IBG28_06405"/>
<evidence type="ECO:0000256" key="8">
    <source>
        <dbReference type="SAM" id="Phobius"/>
    </source>
</evidence>
<evidence type="ECO:0000313" key="10">
    <source>
        <dbReference type="Proteomes" id="UP000516370"/>
    </source>
</evidence>
<evidence type="ECO:0000256" key="2">
    <source>
        <dbReference type="ARBA" id="ARBA00007935"/>
    </source>
</evidence>
<dbReference type="AlphaFoldDB" id="A0A7H1J9T7"/>
<keyword evidence="4" id="KW-1003">Cell membrane</keyword>
<dbReference type="Gene3D" id="1.10.3470.10">
    <property type="entry name" value="ABC transporter involved in vitamin B12 uptake, BtuC"/>
    <property type="match status" value="1"/>
</dbReference>
<dbReference type="RefSeq" id="WP_111606267.1">
    <property type="nucleotide sequence ID" value="NZ_BMLJ01000005.1"/>
</dbReference>
<feature type="transmembrane region" description="Helical" evidence="8">
    <location>
        <begin position="99"/>
        <end position="120"/>
    </location>
</feature>
<accession>A0A7H1J9T7</accession>
<dbReference type="GO" id="GO:0005886">
    <property type="term" value="C:plasma membrane"/>
    <property type="evidence" value="ECO:0007669"/>
    <property type="project" value="UniProtKB-SubCell"/>
</dbReference>
<dbReference type="SUPFAM" id="SSF81345">
    <property type="entry name" value="ABC transporter involved in vitamin B12 uptake, BtuC"/>
    <property type="match status" value="1"/>
</dbReference>
<dbReference type="PANTHER" id="PTHR30472:SF1">
    <property type="entry name" value="FE(3+) DICITRATE TRANSPORT SYSTEM PERMEASE PROTEIN FECC-RELATED"/>
    <property type="match status" value="1"/>
</dbReference>
<dbReference type="Pfam" id="PF01032">
    <property type="entry name" value="FecCD"/>
    <property type="match status" value="1"/>
</dbReference>
<dbReference type="EMBL" id="CP061081">
    <property type="protein sequence ID" value="QNT07253.1"/>
    <property type="molecule type" value="Genomic_DNA"/>
</dbReference>
<feature type="transmembrane region" description="Helical" evidence="8">
    <location>
        <begin position="248"/>
        <end position="275"/>
    </location>
</feature>
<feature type="transmembrane region" description="Helical" evidence="8">
    <location>
        <begin position="126"/>
        <end position="145"/>
    </location>
</feature>
<evidence type="ECO:0000313" key="9">
    <source>
        <dbReference type="EMBL" id="QNT07253.1"/>
    </source>
</evidence>
<feature type="transmembrane region" description="Helical" evidence="8">
    <location>
        <begin position="315"/>
        <end position="333"/>
    </location>
</feature>
<sequence>MNKHHTINSDALFRRNIFALVVAAAVLAALCFLSIAIGTRDVSWQEIVGALQGKMDTMGEASVTMRIPRTVLAVLAGSALGLSGAIMQSVTRNPLADPGILGVNIGAAFFVVIGLAWFGIDQLNSYIWLAILGAGSTALFVYLISSLGRGKSTPLKYALAGAATSVALSSFTMAVILPRNDIAGGAQSWQIGGVGGATFDSIQLILPFLLVGYFMSAIVARKLNVLALGEDIAAGLGEKVVWTRSMAWLSAVVLCGATTAICGPIGFVGLVIPHLCRLLVGVDNRWLLVFSALGGASLLLIADVLGRIISRPSELSVGVVTAFVGAPFFIWIVRRQRVKEL</sequence>
<reference evidence="9 10" key="1">
    <citation type="submission" date="2020-09" db="EMBL/GenBank/DDBJ databases">
        <title>Complete genome sequence of an Arctic sea ice bacterium Marinomonas arctica BSI20414.</title>
        <authorList>
            <person name="Liao L."/>
            <person name="Chen B."/>
        </authorList>
    </citation>
    <scope>NUCLEOTIDE SEQUENCE [LARGE SCALE GENOMIC DNA]</scope>
    <source>
        <strain evidence="9 10">BSI20414</strain>
    </source>
</reference>
<evidence type="ECO:0000256" key="5">
    <source>
        <dbReference type="ARBA" id="ARBA00022692"/>
    </source>
</evidence>
<dbReference type="InterPro" id="IPR037294">
    <property type="entry name" value="ABC_BtuC-like"/>
</dbReference>
<feature type="transmembrane region" description="Helical" evidence="8">
    <location>
        <begin position="287"/>
        <end position="309"/>
    </location>
</feature>
<organism evidence="9 10">
    <name type="scientific">Marinomonas arctica</name>
    <dbReference type="NCBI Taxonomy" id="383750"/>
    <lineage>
        <taxon>Bacteria</taxon>
        <taxon>Pseudomonadati</taxon>
        <taxon>Pseudomonadota</taxon>
        <taxon>Gammaproteobacteria</taxon>
        <taxon>Oceanospirillales</taxon>
        <taxon>Oceanospirillaceae</taxon>
        <taxon>Marinomonas</taxon>
    </lineage>
</organism>
<evidence type="ECO:0000256" key="1">
    <source>
        <dbReference type="ARBA" id="ARBA00004651"/>
    </source>
</evidence>
<dbReference type="GO" id="GO:0022857">
    <property type="term" value="F:transmembrane transporter activity"/>
    <property type="evidence" value="ECO:0007669"/>
    <property type="project" value="InterPro"/>
</dbReference>
<feature type="transmembrane region" description="Helical" evidence="8">
    <location>
        <begin position="189"/>
        <end position="211"/>
    </location>
</feature>
<dbReference type="PANTHER" id="PTHR30472">
    <property type="entry name" value="FERRIC ENTEROBACTIN TRANSPORT SYSTEM PERMEASE PROTEIN"/>
    <property type="match status" value="1"/>
</dbReference>
<dbReference type="GO" id="GO:0033214">
    <property type="term" value="P:siderophore-iron import into cell"/>
    <property type="evidence" value="ECO:0007669"/>
    <property type="project" value="TreeGrafter"/>
</dbReference>
<feature type="transmembrane region" description="Helical" evidence="8">
    <location>
        <begin position="157"/>
        <end position="177"/>
    </location>
</feature>
<keyword evidence="3" id="KW-0813">Transport</keyword>
<protein>
    <submittedName>
        <fullName evidence="9">Iron ABC transporter permease</fullName>
    </submittedName>
</protein>
<evidence type="ECO:0000256" key="4">
    <source>
        <dbReference type="ARBA" id="ARBA00022475"/>
    </source>
</evidence>
<comment type="similarity">
    <text evidence="2">Belongs to the binding-protein-dependent transport system permease family. FecCD subfamily.</text>
</comment>
<keyword evidence="10" id="KW-1185">Reference proteome</keyword>
<feature type="transmembrane region" description="Helical" evidence="8">
    <location>
        <begin position="67"/>
        <end position="87"/>
    </location>
</feature>
<dbReference type="CDD" id="cd06550">
    <property type="entry name" value="TM_ABC_iron-siderophores_like"/>
    <property type="match status" value="1"/>
</dbReference>